<dbReference type="EMBL" id="JANATA010000020">
    <property type="protein sequence ID" value="MCP3429366.1"/>
    <property type="molecule type" value="Genomic_DNA"/>
</dbReference>
<keyword evidence="1" id="KW-0812">Transmembrane</keyword>
<dbReference type="Pfam" id="PF11026">
    <property type="entry name" value="DUF2721"/>
    <property type="match status" value="1"/>
</dbReference>
<gene>
    <name evidence="2" type="ORF">NLF92_10455</name>
</gene>
<sequence>MEISISTPAMLFPAISLLLLAFTQRFLALANLTRSFANDYEQENVMLQIQNFRKRIKLIREMQQAGVSSFFFCVVTMLMIYMGWSVIANWTFGISLLLLMFSLVLSIKEIHISMQALDVHLEQVLKDTKKKV</sequence>
<name>A0AA41X4L1_9ALTE</name>
<evidence type="ECO:0000256" key="1">
    <source>
        <dbReference type="SAM" id="Phobius"/>
    </source>
</evidence>
<keyword evidence="1" id="KW-0472">Membrane</keyword>
<keyword evidence="3" id="KW-1185">Reference proteome</keyword>
<comment type="caution">
    <text evidence="2">The sequence shown here is derived from an EMBL/GenBank/DDBJ whole genome shotgun (WGS) entry which is preliminary data.</text>
</comment>
<feature type="transmembrane region" description="Helical" evidence="1">
    <location>
        <begin position="65"/>
        <end position="84"/>
    </location>
</feature>
<dbReference type="InterPro" id="IPR021279">
    <property type="entry name" value="DUF2721"/>
</dbReference>
<protein>
    <submittedName>
        <fullName evidence="2">DUF2721 domain-containing protein</fullName>
    </submittedName>
</protein>
<feature type="transmembrane region" description="Helical" evidence="1">
    <location>
        <begin position="12"/>
        <end position="32"/>
    </location>
</feature>
<proteinExistence type="predicted"/>
<dbReference type="RefSeq" id="WP_254101609.1">
    <property type="nucleotide sequence ID" value="NZ_JANATA010000020.1"/>
</dbReference>
<accession>A0AA41X4L1</accession>
<feature type="transmembrane region" description="Helical" evidence="1">
    <location>
        <begin position="90"/>
        <end position="107"/>
    </location>
</feature>
<organism evidence="2 3">
    <name type="scientific">Opacimonas viscosa</name>
    <dbReference type="NCBI Taxonomy" id="2961944"/>
    <lineage>
        <taxon>Bacteria</taxon>
        <taxon>Pseudomonadati</taxon>
        <taxon>Pseudomonadota</taxon>
        <taxon>Gammaproteobacteria</taxon>
        <taxon>Alteromonadales</taxon>
        <taxon>Alteromonadaceae</taxon>
        <taxon>Opacimonas</taxon>
    </lineage>
</organism>
<evidence type="ECO:0000313" key="3">
    <source>
        <dbReference type="Proteomes" id="UP001165413"/>
    </source>
</evidence>
<keyword evidence="1" id="KW-1133">Transmembrane helix</keyword>
<evidence type="ECO:0000313" key="2">
    <source>
        <dbReference type="EMBL" id="MCP3429366.1"/>
    </source>
</evidence>
<dbReference type="Proteomes" id="UP001165413">
    <property type="component" value="Unassembled WGS sequence"/>
</dbReference>
<dbReference type="AlphaFoldDB" id="A0AA41X4L1"/>
<reference evidence="2" key="1">
    <citation type="submission" date="2022-07" db="EMBL/GenBank/DDBJ databases">
        <title>Characterization of the Novel Bacterium Alteromonas immobilis LMIT006 and Alteromonas gregis LMIT007.</title>
        <authorList>
            <person name="Lin X."/>
        </authorList>
    </citation>
    <scope>NUCLEOTIDE SEQUENCE</scope>
    <source>
        <strain evidence="2">LMIT007</strain>
    </source>
</reference>